<sequence>MELKKIRERRNGFEIQISRILENMKIKGVFETGFLFRVCRKTSRVFSASHSFPQFSYVLGRVPNILH</sequence>
<comment type="caution">
    <text evidence="1">The sequence shown here is derived from an EMBL/GenBank/DDBJ whole genome shotgun (WGS) entry which is preliminary data.</text>
</comment>
<accession>N1WRK9</accession>
<dbReference type="AlphaFoldDB" id="N1WRK9"/>
<gene>
    <name evidence="1" type="ORF">LEP1GSC060_3871</name>
</gene>
<evidence type="ECO:0000313" key="1">
    <source>
        <dbReference type="EMBL" id="EMY78448.1"/>
    </source>
</evidence>
<protein>
    <submittedName>
        <fullName evidence="1">Uncharacterized protein</fullName>
    </submittedName>
</protein>
<keyword evidence="2" id="KW-1185">Reference proteome</keyword>
<evidence type="ECO:0000313" key="2">
    <source>
        <dbReference type="Proteomes" id="UP000012313"/>
    </source>
</evidence>
<reference evidence="1" key="1">
    <citation type="submission" date="2013-03" db="EMBL/GenBank/DDBJ databases">
        <authorList>
            <person name="Harkins D.M."/>
            <person name="Durkin A.S."/>
            <person name="Brinkac L.M."/>
            <person name="Haft D.H."/>
            <person name="Selengut J.D."/>
            <person name="Sanka R."/>
            <person name="DePew J."/>
            <person name="Purushe J."/>
            <person name="Hartskeerl R.A."/>
            <person name="Ahmed A."/>
            <person name="van der Linden H."/>
            <person name="Goris M.G.A."/>
            <person name="Vinetz J.M."/>
            <person name="Sutton G.G."/>
            <person name="Nierman W.C."/>
            <person name="Fouts D.E."/>
        </authorList>
    </citation>
    <scope>NUCLEOTIDE SEQUENCE [LARGE SCALE GENOMIC DNA]</scope>
    <source>
        <strain evidence="1">ICFT</strain>
    </source>
</reference>
<dbReference type="Proteomes" id="UP000012313">
    <property type="component" value="Unassembled WGS sequence"/>
</dbReference>
<dbReference type="EMBL" id="AOHC02000021">
    <property type="protein sequence ID" value="EMY78448.1"/>
    <property type="molecule type" value="Genomic_DNA"/>
</dbReference>
<name>N1WRK9_9LEPT</name>
<organism evidence="1 2">
    <name type="scientific">Leptospira weilii serovar Ranarum str. ICFT</name>
    <dbReference type="NCBI Taxonomy" id="1218598"/>
    <lineage>
        <taxon>Bacteria</taxon>
        <taxon>Pseudomonadati</taxon>
        <taxon>Spirochaetota</taxon>
        <taxon>Spirochaetia</taxon>
        <taxon>Leptospirales</taxon>
        <taxon>Leptospiraceae</taxon>
        <taxon>Leptospira</taxon>
    </lineage>
</organism>
<proteinExistence type="predicted"/>